<protein>
    <submittedName>
        <fullName evidence="1">Uncharacterized protein</fullName>
    </submittedName>
</protein>
<organism evidence="1 2">
    <name type="scientific">Chroococcidiopsis cubana SAG 39.79</name>
    <dbReference type="NCBI Taxonomy" id="388085"/>
    <lineage>
        <taxon>Bacteria</taxon>
        <taxon>Bacillati</taxon>
        <taxon>Cyanobacteriota</taxon>
        <taxon>Cyanophyceae</taxon>
        <taxon>Chroococcidiopsidales</taxon>
        <taxon>Chroococcidiopsidaceae</taxon>
        <taxon>Chroococcidiopsis</taxon>
    </lineage>
</organism>
<proteinExistence type="predicted"/>
<dbReference type="AlphaFoldDB" id="A0AB37UCV4"/>
<accession>A0AB37UCV4</accession>
<gene>
    <name evidence="1" type="ORF">DSM107010_56140</name>
</gene>
<evidence type="ECO:0000313" key="1">
    <source>
        <dbReference type="EMBL" id="RUT05342.1"/>
    </source>
</evidence>
<reference evidence="1 2" key="1">
    <citation type="journal article" date="2019" name="Genome Biol. Evol.">
        <title>Day and night: Metabolic profiles and evolutionary relationships of six axenic non-marine cyanobacteria.</title>
        <authorList>
            <person name="Will S.E."/>
            <person name="Henke P."/>
            <person name="Boedeker C."/>
            <person name="Huang S."/>
            <person name="Brinkmann H."/>
            <person name="Rohde M."/>
            <person name="Jarek M."/>
            <person name="Friedl T."/>
            <person name="Seufert S."/>
            <person name="Schumacher M."/>
            <person name="Overmann J."/>
            <person name="Neumann-Schaal M."/>
            <person name="Petersen J."/>
        </authorList>
    </citation>
    <scope>NUCLEOTIDE SEQUENCE [LARGE SCALE GENOMIC DNA]</scope>
    <source>
        <strain evidence="1 2">SAG 39.79</strain>
    </source>
</reference>
<keyword evidence="2" id="KW-1185">Reference proteome</keyword>
<sequence length="53" mass="5778">MQPISAQQRLANLEIVGARVDDGVERSVDVVLSESGLKSVQKWRESVGLALEI</sequence>
<name>A0AB37UCV4_9CYAN</name>
<dbReference type="Proteomes" id="UP000282574">
    <property type="component" value="Unassembled WGS sequence"/>
</dbReference>
<dbReference type="EMBL" id="RSCK01000079">
    <property type="protein sequence ID" value="RUT05342.1"/>
    <property type="molecule type" value="Genomic_DNA"/>
</dbReference>
<evidence type="ECO:0000313" key="2">
    <source>
        <dbReference type="Proteomes" id="UP000282574"/>
    </source>
</evidence>
<comment type="caution">
    <text evidence="1">The sequence shown here is derived from an EMBL/GenBank/DDBJ whole genome shotgun (WGS) entry which is preliminary data.</text>
</comment>